<dbReference type="Pfam" id="PF00664">
    <property type="entry name" value="ABC_membrane"/>
    <property type="match status" value="1"/>
</dbReference>
<keyword evidence="7 8" id="KW-0472">Membrane</keyword>
<dbReference type="Pfam" id="PF00005">
    <property type="entry name" value="ABC_tran"/>
    <property type="match status" value="1"/>
</dbReference>
<dbReference type="InterPro" id="IPR003439">
    <property type="entry name" value="ABC_transporter-like_ATP-bd"/>
</dbReference>
<evidence type="ECO:0000259" key="9">
    <source>
        <dbReference type="PROSITE" id="PS50893"/>
    </source>
</evidence>
<evidence type="ECO:0000259" key="10">
    <source>
        <dbReference type="PROSITE" id="PS50929"/>
    </source>
</evidence>
<dbReference type="InterPro" id="IPR011527">
    <property type="entry name" value="ABC1_TM_dom"/>
</dbReference>
<feature type="domain" description="ABC transmembrane type-1" evidence="10">
    <location>
        <begin position="52"/>
        <end position="332"/>
    </location>
</feature>
<dbReference type="Gene3D" id="3.40.50.300">
    <property type="entry name" value="P-loop containing nucleotide triphosphate hydrolases"/>
    <property type="match status" value="1"/>
</dbReference>
<keyword evidence="2" id="KW-1003">Cell membrane</keyword>
<dbReference type="InterPro" id="IPR003593">
    <property type="entry name" value="AAA+_ATPase"/>
</dbReference>
<dbReference type="Gene3D" id="1.20.1560.10">
    <property type="entry name" value="ABC transporter type 1, transmembrane domain"/>
    <property type="match status" value="1"/>
</dbReference>
<organism evidence="11 12">
    <name type="scientific">Keguizhuia sedimenti</name>
    <dbReference type="NCBI Taxonomy" id="3064264"/>
    <lineage>
        <taxon>Bacteria</taxon>
        <taxon>Pseudomonadati</taxon>
        <taxon>Pseudomonadota</taxon>
        <taxon>Betaproteobacteria</taxon>
        <taxon>Burkholderiales</taxon>
        <taxon>Oxalobacteraceae</taxon>
        <taxon>Keguizhuia</taxon>
    </lineage>
</organism>
<gene>
    <name evidence="11" type="ORF">Q8A64_17095</name>
</gene>
<evidence type="ECO:0000313" key="11">
    <source>
        <dbReference type="EMBL" id="MDQ9172131.1"/>
    </source>
</evidence>
<dbReference type="PROSITE" id="PS50893">
    <property type="entry name" value="ABC_TRANSPORTER_2"/>
    <property type="match status" value="1"/>
</dbReference>
<keyword evidence="6 8" id="KW-1133">Transmembrane helix</keyword>
<dbReference type="SUPFAM" id="SSF52540">
    <property type="entry name" value="P-loop containing nucleoside triphosphate hydrolases"/>
    <property type="match status" value="1"/>
</dbReference>
<evidence type="ECO:0000256" key="6">
    <source>
        <dbReference type="ARBA" id="ARBA00022989"/>
    </source>
</evidence>
<protein>
    <submittedName>
        <fullName evidence="11">ABC transporter ATP-binding protein</fullName>
    </submittedName>
</protein>
<keyword evidence="5 11" id="KW-0067">ATP-binding</keyword>
<evidence type="ECO:0000256" key="4">
    <source>
        <dbReference type="ARBA" id="ARBA00022741"/>
    </source>
</evidence>
<dbReference type="SMART" id="SM00382">
    <property type="entry name" value="AAA"/>
    <property type="match status" value="1"/>
</dbReference>
<dbReference type="PROSITE" id="PS50929">
    <property type="entry name" value="ABC_TM1F"/>
    <property type="match status" value="1"/>
</dbReference>
<feature type="transmembrane region" description="Helical" evidence="8">
    <location>
        <begin position="86"/>
        <end position="103"/>
    </location>
</feature>
<proteinExistence type="predicted"/>
<evidence type="ECO:0000256" key="3">
    <source>
        <dbReference type="ARBA" id="ARBA00022692"/>
    </source>
</evidence>
<evidence type="ECO:0000256" key="8">
    <source>
        <dbReference type="SAM" id="Phobius"/>
    </source>
</evidence>
<reference evidence="11 12" key="1">
    <citation type="submission" date="2023-08" db="EMBL/GenBank/DDBJ databases">
        <title>Oxalobacteraceae gen .nov., isolated from river sludge outside the plant.</title>
        <authorList>
            <person name="Zhao S.Y."/>
        </authorList>
    </citation>
    <scope>NUCLEOTIDE SEQUENCE [LARGE SCALE GENOMIC DNA]</scope>
    <source>
        <strain evidence="11 12">R-40</strain>
    </source>
</reference>
<keyword evidence="12" id="KW-1185">Reference proteome</keyword>
<dbReference type="InterPro" id="IPR036640">
    <property type="entry name" value="ABC1_TM_sf"/>
</dbReference>
<dbReference type="GO" id="GO:0005524">
    <property type="term" value="F:ATP binding"/>
    <property type="evidence" value="ECO:0007669"/>
    <property type="project" value="UniProtKB-KW"/>
</dbReference>
<evidence type="ECO:0000256" key="2">
    <source>
        <dbReference type="ARBA" id="ARBA00022475"/>
    </source>
</evidence>
<accession>A0ABU1BVU6</accession>
<evidence type="ECO:0000256" key="7">
    <source>
        <dbReference type="ARBA" id="ARBA00023136"/>
    </source>
</evidence>
<dbReference type="InterPro" id="IPR039421">
    <property type="entry name" value="Type_1_exporter"/>
</dbReference>
<evidence type="ECO:0000256" key="5">
    <source>
        <dbReference type="ARBA" id="ARBA00022840"/>
    </source>
</evidence>
<dbReference type="SUPFAM" id="SSF90123">
    <property type="entry name" value="ABC transporter transmembrane region"/>
    <property type="match status" value="1"/>
</dbReference>
<comment type="subcellular location">
    <subcellularLocation>
        <location evidence="1">Cell membrane</location>
        <topology evidence="1">Multi-pass membrane protein</topology>
    </subcellularLocation>
</comment>
<feature type="domain" description="ABC transporter" evidence="9">
    <location>
        <begin position="380"/>
        <end position="612"/>
    </location>
</feature>
<sequence>MQFKLFSFYNACARITDSARQDKKCGYRLGGLYFNMWRYAIGARLRLGSAWLMLVCAALMELLSPWLGAQALNELQKNGAQALSTAAYYGVGILAAAVAAWSLHGPGRVIERRVALIVRRNFIDALYAKLMRLPLAWHDRHHSGEIQQRISQSSLALHHFTQSQFQYIKAVVHFVGAAVAIMLFSPLLGLIALIGYGLVGMIMLRFDVSLMRLAKEENAAERRYQSRLLDFLGNISTLVSFRMQDGSRRLLLERLGNVFIPARRSITLVEVKWCIADLSSVAFTWGLVAAAVWQSNRNGAILIGGIFLVHQYAQQARSVVLALADKFQTVNRYRTDLSSAEAVWYADEQPESGPAVSKDWQRIDISGLHFEHEMHEPLEFRTGSPAASVRVEAGLRDITMTLERGDRIALIGPSGAGKSTLMRVLSGQYCPSRIRIAVDGIHYSATRHLGSISTLIPQEADVFEASVRENLSLSGQHDDKEIHDAAYLSAFSSVMSDMSLELDMPLAERGGNLSGGQRQRLCLTRGLLAASESSIVFMDEPTSALDPITEERVFRRIAAGLPDLCIVASIHRMNLLHHFNKIVLMANGTIQDIGTVEELLGRQPAFREMLKQHGREHTPPTGQVVTLDRTSFEVLDKAAEH</sequence>
<dbReference type="PANTHER" id="PTHR24221">
    <property type="entry name" value="ATP-BINDING CASSETTE SUB-FAMILY B"/>
    <property type="match status" value="1"/>
</dbReference>
<name>A0ABU1BVU6_9BURK</name>
<feature type="transmembrane region" description="Helical" evidence="8">
    <location>
        <begin position="45"/>
        <end position="66"/>
    </location>
</feature>
<dbReference type="RefSeq" id="WP_338438134.1">
    <property type="nucleotide sequence ID" value="NZ_JAUYVH010000016.1"/>
</dbReference>
<dbReference type="PANTHER" id="PTHR24221:SF654">
    <property type="entry name" value="ATP-BINDING CASSETTE SUB-FAMILY B MEMBER 6"/>
    <property type="match status" value="1"/>
</dbReference>
<keyword evidence="4" id="KW-0547">Nucleotide-binding</keyword>
<dbReference type="Proteomes" id="UP001225596">
    <property type="component" value="Unassembled WGS sequence"/>
</dbReference>
<comment type="caution">
    <text evidence="11">The sequence shown here is derived from an EMBL/GenBank/DDBJ whole genome shotgun (WGS) entry which is preliminary data.</text>
</comment>
<keyword evidence="3 8" id="KW-0812">Transmembrane</keyword>
<evidence type="ECO:0000256" key="1">
    <source>
        <dbReference type="ARBA" id="ARBA00004651"/>
    </source>
</evidence>
<dbReference type="InterPro" id="IPR027417">
    <property type="entry name" value="P-loop_NTPase"/>
</dbReference>
<evidence type="ECO:0000313" key="12">
    <source>
        <dbReference type="Proteomes" id="UP001225596"/>
    </source>
</evidence>
<dbReference type="EMBL" id="JAUYVH010000016">
    <property type="protein sequence ID" value="MDQ9172131.1"/>
    <property type="molecule type" value="Genomic_DNA"/>
</dbReference>